<dbReference type="OrthoDB" id="9800276at2"/>
<dbReference type="Gene3D" id="3.90.550.10">
    <property type="entry name" value="Spore Coat Polysaccharide Biosynthesis Protein SpsA, Chain A"/>
    <property type="match status" value="1"/>
</dbReference>
<evidence type="ECO:0000313" key="7">
    <source>
        <dbReference type="EMBL" id="PEN08295.1"/>
    </source>
</evidence>
<keyword evidence="5" id="KW-0472">Membrane</keyword>
<comment type="subcellular location">
    <subcellularLocation>
        <location evidence="1">Cell membrane</location>
    </subcellularLocation>
</comment>
<protein>
    <recommendedName>
        <fullName evidence="6">Glycosyltransferase 2-like domain-containing protein</fullName>
    </recommendedName>
</protein>
<dbReference type="Pfam" id="PF00535">
    <property type="entry name" value="Glycos_transf_2"/>
    <property type="match status" value="1"/>
</dbReference>
<accession>A0A2H3NNG9</accession>
<dbReference type="GO" id="GO:0005886">
    <property type="term" value="C:plasma membrane"/>
    <property type="evidence" value="ECO:0007669"/>
    <property type="project" value="UniProtKB-SubCell"/>
</dbReference>
<dbReference type="GO" id="GO:0016757">
    <property type="term" value="F:glycosyltransferase activity"/>
    <property type="evidence" value="ECO:0007669"/>
    <property type="project" value="UniProtKB-KW"/>
</dbReference>
<dbReference type="InterPro" id="IPR029044">
    <property type="entry name" value="Nucleotide-diphossugar_trans"/>
</dbReference>
<name>A0A2H3NNG9_9BACT</name>
<dbReference type="PANTHER" id="PTHR43646">
    <property type="entry name" value="GLYCOSYLTRANSFERASE"/>
    <property type="match status" value="1"/>
</dbReference>
<evidence type="ECO:0000256" key="3">
    <source>
        <dbReference type="ARBA" id="ARBA00022676"/>
    </source>
</evidence>
<dbReference type="SUPFAM" id="SSF53448">
    <property type="entry name" value="Nucleotide-diphospho-sugar transferases"/>
    <property type="match status" value="1"/>
</dbReference>
<evidence type="ECO:0000313" key="8">
    <source>
        <dbReference type="Proteomes" id="UP000221024"/>
    </source>
</evidence>
<dbReference type="EMBL" id="PDEP01000003">
    <property type="protein sequence ID" value="PEN08295.1"/>
    <property type="molecule type" value="Genomic_DNA"/>
</dbReference>
<gene>
    <name evidence="7" type="ORF">CRI93_04040</name>
</gene>
<dbReference type="InterPro" id="IPR001173">
    <property type="entry name" value="Glyco_trans_2-like"/>
</dbReference>
<comment type="caution">
    <text evidence="7">The sequence shown here is derived from an EMBL/GenBank/DDBJ whole genome shotgun (WGS) entry which is preliminary data.</text>
</comment>
<keyword evidence="2" id="KW-1003">Cell membrane</keyword>
<dbReference type="RefSeq" id="WP_098061333.1">
    <property type="nucleotide sequence ID" value="NZ_PDEP01000003.1"/>
</dbReference>
<dbReference type="AlphaFoldDB" id="A0A2H3NNG9"/>
<proteinExistence type="predicted"/>
<organism evidence="7 8">
    <name type="scientific">Longimonas halophila</name>
    <dbReference type="NCBI Taxonomy" id="1469170"/>
    <lineage>
        <taxon>Bacteria</taxon>
        <taxon>Pseudomonadati</taxon>
        <taxon>Rhodothermota</taxon>
        <taxon>Rhodothermia</taxon>
        <taxon>Rhodothermales</taxon>
        <taxon>Salisaetaceae</taxon>
        <taxon>Longimonas</taxon>
    </lineage>
</organism>
<reference evidence="7 8" key="1">
    <citation type="submission" date="2017-10" db="EMBL/GenBank/DDBJ databases">
        <title>Draft genome of Longimonas halophila.</title>
        <authorList>
            <person name="Goh K.M."/>
            <person name="Shamsir M.S."/>
            <person name="Lim S.W."/>
        </authorList>
    </citation>
    <scope>NUCLEOTIDE SEQUENCE [LARGE SCALE GENOMIC DNA]</scope>
    <source>
        <strain evidence="7 8">KCTC 42399</strain>
    </source>
</reference>
<evidence type="ECO:0000256" key="5">
    <source>
        <dbReference type="ARBA" id="ARBA00023136"/>
    </source>
</evidence>
<keyword evidence="8" id="KW-1185">Reference proteome</keyword>
<evidence type="ECO:0000259" key="6">
    <source>
        <dbReference type="Pfam" id="PF00535"/>
    </source>
</evidence>
<evidence type="ECO:0000256" key="1">
    <source>
        <dbReference type="ARBA" id="ARBA00004236"/>
    </source>
</evidence>
<sequence>MIEVLCVGAFFVQAGYLAWLLAGIPTHPPASVGDANGDASFEAAPPITVVVALRDEQDQLPALAQALRAQTHPSVHIVWVNDHSTDGTARWLDTQAALRPREQVVHHSGPPGKKHALNAGIQAASTEVLAFTDADCTPPPHWLAVLAQCHMHTDQSAVLIGASLPAEPRGVLQRLAGYETWTANIAMLAAAQHGTAYMAVGRNLSYSTSVYECVDGHQAHAHLLSGDDDLFVQAARHAGVPCRAVWDARAHVPTKSPRSWRRWLRAQRRHTSTGRAYATGPALHLTAYYASALLVWGAPLILGPMGAGLLALRTIGVVHVMSRAEAILQQPSPLLLAPLWDAAHTVLRIGTAAVGFIAPPEKWT</sequence>
<keyword evidence="3" id="KW-0328">Glycosyltransferase</keyword>
<evidence type="ECO:0000256" key="2">
    <source>
        <dbReference type="ARBA" id="ARBA00022475"/>
    </source>
</evidence>
<keyword evidence="4" id="KW-0808">Transferase</keyword>
<evidence type="ECO:0000256" key="4">
    <source>
        <dbReference type="ARBA" id="ARBA00022679"/>
    </source>
</evidence>
<dbReference type="PANTHER" id="PTHR43646:SF2">
    <property type="entry name" value="GLYCOSYLTRANSFERASE 2-LIKE DOMAIN-CONTAINING PROTEIN"/>
    <property type="match status" value="1"/>
</dbReference>
<dbReference type="Proteomes" id="UP000221024">
    <property type="component" value="Unassembled WGS sequence"/>
</dbReference>
<feature type="domain" description="Glycosyltransferase 2-like" evidence="6">
    <location>
        <begin position="48"/>
        <end position="154"/>
    </location>
</feature>